<reference evidence="9" key="1">
    <citation type="journal article" date="2006" name="PLoS Biol.">
        <title>Macronuclear genome sequence of the ciliate Tetrahymena thermophila, a model eukaryote.</title>
        <authorList>
            <person name="Eisen J.A."/>
            <person name="Coyne R.S."/>
            <person name="Wu M."/>
            <person name="Wu D."/>
            <person name="Thiagarajan M."/>
            <person name="Wortman J.R."/>
            <person name="Badger J.H."/>
            <person name="Ren Q."/>
            <person name="Amedeo P."/>
            <person name="Jones K.M."/>
            <person name="Tallon L.J."/>
            <person name="Delcher A.L."/>
            <person name="Salzberg S.L."/>
            <person name="Silva J.C."/>
            <person name="Haas B.J."/>
            <person name="Majoros W.H."/>
            <person name="Farzad M."/>
            <person name="Carlton J.M."/>
            <person name="Smith R.K. Jr."/>
            <person name="Garg J."/>
            <person name="Pearlman R.E."/>
            <person name="Karrer K.M."/>
            <person name="Sun L."/>
            <person name="Manning G."/>
            <person name="Elde N.C."/>
            <person name="Turkewitz A.P."/>
            <person name="Asai D.J."/>
            <person name="Wilkes D.E."/>
            <person name="Wang Y."/>
            <person name="Cai H."/>
            <person name="Collins K."/>
            <person name="Stewart B.A."/>
            <person name="Lee S.R."/>
            <person name="Wilamowska K."/>
            <person name="Weinberg Z."/>
            <person name="Ruzzo W.L."/>
            <person name="Wloga D."/>
            <person name="Gaertig J."/>
            <person name="Frankel J."/>
            <person name="Tsao C.-C."/>
            <person name="Gorovsky M.A."/>
            <person name="Keeling P.J."/>
            <person name="Waller R.F."/>
            <person name="Patron N.J."/>
            <person name="Cherry J.M."/>
            <person name="Stover N.A."/>
            <person name="Krieger C.J."/>
            <person name="del Toro C."/>
            <person name="Ryder H.F."/>
            <person name="Williamson S.C."/>
            <person name="Barbeau R.A."/>
            <person name="Hamilton E.P."/>
            <person name="Orias E."/>
        </authorList>
    </citation>
    <scope>NUCLEOTIDE SEQUENCE [LARGE SCALE GENOMIC DNA]</scope>
    <source>
        <strain evidence="9">SB210</strain>
    </source>
</reference>
<dbReference type="RefSeq" id="XP_001014434.2">
    <property type="nucleotide sequence ID" value="XM_001014434.2"/>
</dbReference>
<keyword evidence="2 6" id="KW-0808">Transferase</keyword>
<comment type="similarity">
    <text evidence="1 6">Belongs to the eukaryotic diacylglycerol kinase family.</text>
</comment>
<evidence type="ECO:0000256" key="5">
    <source>
        <dbReference type="ARBA" id="ARBA00022840"/>
    </source>
</evidence>
<keyword evidence="4 6" id="KW-0418">Kinase</keyword>
<dbReference type="GO" id="GO:0005524">
    <property type="term" value="F:ATP binding"/>
    <property type="evidence" value="ECO:0007669"/>
    <property type="project" value="UniProtKB-KW"/>
</dbReference>
<dbReference type="GO" id="GO:0016020">
    <property type="term" value="C:membrane"/>
    <property type="evidence" value="ECO:0007669"/>
    <property type="project" value="TreeGrafter"/>
</dbReference>
<dbReference type="InterPro" id="IPR001206">
    <property type="entry name" value="Diacylglycerol_kinase_cat_dom"/>
</dbReference>
<proteinExistence type="inferred from homology"/>
<dbReference type="GeneID" id="7838052"/>
<dbReference type="PANTHER" id="PTHR11255:SF121">
    <property type="entry name" value="DIACYLGLYCEROL KINASE (ATP)"/>
    <property type="match status" value="1"/>
</dbReference>
<keyword evidence="5 6" id="KW-0067">ATP-binding</keyword>
<dbReference type="AlphaFoldDB" id="I7M7L8"/>
<dbReference type="SUPFAM" id="SSF111331">
    <property type="entry name" value="NAD kinase/diacylglycerol kinase-like"/>
    <property type="match status" value="1"/>
</dbReference>
<evidence type="ECO:0000259" key="7">
    <source>
        <dbReference type="PROSITE" id="PS50146"/>
    </source>
</evidence>
<dbReference type="PANTHER" id="PTHR11255">
    <property type="entry name" value="DIACYLGLYCEROL KINASE"/>
    <property type="match status" value="1"/>
</dbReference>
<gene>
    <name evidence="8" type="ORF">TTHERM_00522560</name>
</gene>
<sequence>MIKQFKQIKITYKHQFQKKILIFVKIQEKKIQHTYTKDINKLAGVIVLYISQMDDPIQAIQDKNITVQIQNELNNRQAVDKSSKFSFFMFVNPESGGNLASTYTNLETEMMNFQIGREAKDNEKDKLKKYDVDVYIYNLKKAEQREKGFQTLKQEQDKKTSNTRAIVCGGDGTVMWVVQEMVKYNCNFEICPIGIVPFGTGNDFARVLGWGGGVKPNELLGANLKTFKERILSWIYSIHEDFDIWDIKVETFNEGVFKSIQKLVKNGKQVLEKTVVKQKNAEGKEEPIKVFKKQMSNYMSVGVDARIGLGFDRHRTQSQMGNKCVYCWEGFKKMFMKTSKMNCVIDSLEIMHEQDLANNDISNFDINIEDGQNKLVTQFKTKPTNSKKAGEIEKDKIYLKGDPVNLLLLNINSYSGGVSDMWKNCRNKLALEKGNKDQVQDQFEEQKFGDGKLEFISFYSVSQMASERFISGNAKRVCQGSGPFVLKFKQEDENKAPIRTYFQIDGEFYQIISPKSIKIQRAKNIPRGKIKVMVESSSVKTKA</sequence>
<dbReference type="EC" id="2.7.1.107" evidence="6"/>
<evidence type="ECO:0000256" key="2">
    <source>
        <dbReference type="ARBA" id="ARBA00022679"/>
    </source>
</evidence>
<dbReference type="SMART" id="SM00046">
    <property type="entry name" value="DAGKc"/>
    <property type="match status" value="1"/>
</dbReference>
<evidence type="ECO:0000313" key="8">
    <source>
        <dbReference type="EMBL" id="EAR94189.2"/>
    </source>
</evidence>
<dbReference type="OrthoDB" id="242257at2759"/>
<dbReference type="InterPro" id="IPR037607">
    <property type="entry name" value="DGK"/>
</dbReference>
<dbReference type="GO" id="GO:0004143">
    <property type="term" value="F:ATP-dependent diacylglycerol kinase activity"/>
    <property type="evidence" value="ECO:0007669"/>
    <property type="project" value="UniProtKB-EC"/>
</dbReference>
<comment type="catalytic activity">
    <reaction evidence="6">
        <text>a 1,2-diacyl-sn-glycerol + ATP = a 1,2-diacyl-sn-glycero-3-phosphate + ADP + H(+)</text>
        <dbReference type="Rhea" id="RHEA:10272"/>
        <dbReference type="ChEBI" id="CHEBI:15378"/>
        <dbReference type="ChEBI" id="CHEBI:17815"/>
        <dbReference type="ChEBI" id="CHEBI:30616"/>
        <dbReference type="ChEBI" id="CHEBI:58608"/>
        <dbReference type="ChEBI" id="CHEBI:456216"/>
        <dbReference type="EC" id="2.7.1.107"/>
    </reaction>
</comment>
<evidence type="ECO:0000256" key="3">
    <source>
        <dbReference type="ARBA" id="ARBA00022741"/>
    </source>
</evidence>
<dbReference type="Pfam" id="PF00781">
    <property type="entry name" value="DAGK_cat"/>
    <property type="match status" value="1"/>
</dbReference>
<protein>
    <recommendedName>
        <fullName evidence="6">Diacylglycerol kinase</fullName>
        <shortName evidence="6">DAG kinase</shortName>
        <ecNumber evidence="6">2.7.1.107</ecNumber>
    </recommendedName>
</protein>
<dbReference type="STRING" id="312017.I7M7L8"/>
<evidence type="ECO:0000256" key="1">
    <source>
        <dbReference type="ARBA" id="ARBA00009280"/>
    </source>
</evidence>
<evidence type="ECO:0000256" key="6">
    <source>
        <dbReference type="RuleBase" id="RU361128"/>
    </source>
</evidence>
<evidence type="ECO:0000313" key="9">
    <source>
        <dbReference type="Proteomes" id="UP000009168"/>
    </source>
</evidence>
<dbReference type="InterPro" id="IPR017438">
    <property type="entry name" value="ATP-NAD_kinase_N"/>
</dbReference>
<dbReference type="Gene3D" id="3.40.50.10330">
    <property type="entry name" value="Probable inorganic polyphosphate/atp-NAD kinase, domain 1"/>
    <property type="match status" value="1"/>
</dbReference>
<evidence type="ECO:0000256" key="4">
    <source>
        <dbReference type="ARBA" id="ARBA00022777"/>
    </source>
</evidence>
<keyword evidence="9" id="KW-1185">Reference proteome</keyword>
<dbReference type="FunCoup" id="I7M7L8">
    <property type="interactions" value="26"/>
</dbReference>
<dbReference type="InterPro" id="IPR000756">
    <property type="entry name" value="Diacylglycerol_kin_accessory"/>
</dbReference>
<dbReference type="PROSITE" id="PS50146">
    <property type="entry name" value="DAGK"/>
    <property type="match status" value="1"/>
</dbReference>
<accession>I7M7L8</accession>
<organism evidence="8 9">
    <name type="scientific">Tetrahymena thermophila (strain SB210)</name>
    <dbReference type="NCBI Taxonomy" id="312017"/>
    <lineage>
        <taxon>Eukaryota</taxon>
        <taxon>Sar</taxon>
        <taxon>Alveolata</taxon>
        <taxon>Ciliophora</taxon>
        <taxon>Intramacronucleata</taxon>
        <taxon>Oligohymenophorea</taxon>
        <taxon>Hymenostomatida</taxon>
        <taxon>Tetrahymenina</taxon>
        <taxon>Tetrahymenidae</taxon>
        <taxon>Tetrahymena</taxon>
    </lineage>
</organism>
<dbReference type="Pfam" id="PF00609">
    <property type="entry name" value="DAGK_acc"/>
    <property type="match status" value="1"/>
</dbReference>
<feature type="domain" description="DAGKc" evidence="7">
    <location>
        <begin position="82"/>
        <end position="251"/>
    </location>
</feature>
<dbReference type="SMART" id="SM00045">
    <property type="entry name" value="DAGKa"/>
    <property type="match status" value="1"/>
</dbReference>
<name>I7M7L8_TETTS</name>
<dbReference type="eggNOG" id="KOG1169">
    <property type="taxonomic scope" value="Eukaryota"/>
</dbReference>
<dbReference type="eggNOG" id="KOG2161">
    <property type="taxonomic scope" value="Eukaryota"/>
</dbReference>
<dbReference type="InParanoid" id="I7M7L8"/>
<dbReference type="EMBL" id="GG662717">
    <property type="protein sequence ID" value="EAR94189.2"/>
    <property type="molecule type" value="Genomic_DNA"/>
</dbReference>
<dbReference type="Proteomes" id="UP000009168">
    <property type="component" value="Unassembled WGS sequence"/>
</dbReference>
<dbReference type="InterPro" id="IPR016064">
    <property type="entry name" value="NAD/diacylglycerol_kinase_sf"/>
</dbReference>
<keyword evidence="3 6" id="KW-0547">Nucleotide-binding</keyword>
<dbReference type="GO" id="GO:0007200">
    <property type="term" value="P:phospholipase C-activating G protein-coupled receptor signaling pathway"/>
    <property type="evidence" value="ECO:0007669"/>
    <property type="project" value="InterPro"/>
</dbReference>
<dbReference type="KEGG" id="tet:TTHERM_00522560"/>